<evidence type="ECO:0000256" key="1">
    <source>
        <dbReference type="ARBA" id="ARBA00009981"/>
    </source>
</evidence>
<dbReference type="SUPFAM" id="SSF143120">
    <property type="entry name" value="YefM-like"/>
    <property type="match status" value="1"/>
</dbReference>
<dbReference type="NCBIfam" id="TIGR00229">
    <property type="entry name" value="sensory_box"/>
    <property type="match status" value="1"/>
</dbReference>
<dbReference type="RefSeq" id="WP_185799809.1">
    <property type="nucleotide sequence ID" value="NZ_JACJVJ010000001.1"/>
</dbReference>
<dbReference type="EMBL" id="JACJVJ010000001">
    <property type="protein sequence ID" value="MBC2776537.1"/>
    <property type="molecule type" value="Genomic_DNA"/>
</dbReference>
<dbReference type="Proteomes" id="UP000564378">
    <property type="component" value="Unassembled WGS sequence"/>
</dbReference>
<dbReference type="InterPro" id="IPR013656">
    <property type="entry name" value="PAS_4"/>
</dbReference>
<name>A0A842HVT2_9SPHN</name>
<protein>
    <submittedName>
        <fullName evidence="3">PAS domain-containing protein</fullName>
    </submittedName>
</protein>
<evidence type="ECO:0000259" key="2">
    <source>
        <dbReference type="SMART" id="SM00091"/>
    </source>
</evidence>
<dbReference type="InterPro" id="IPR036165">
    <property type="entry name" value="YefM-like_sf"/>
</dbReference>
<dbReference type="AlphaFoldDB" id="A0A842HVT2"/>
<proteinExistence type="inferred from homology"/>
<feature type="domain" description="PAS" evidence="2">
    <location>
        <begin position="200"/>
        <end position="266"/>
    </location>
</feature>
<evidence type="ECO:0000313" key="3">
    <source>
        <dbReference type="EMBL" id="MBC2776537.1"/>
    </source>
</evidence>
<dbReference type="SUPFAM" id="SSF55785">
    <property type="entry name" value="PYP-like sensor domain (PAS domain)"/>
    <property type="match status" value="2"/>
</dbReference>
<dbReference type="SMART" id="SM00091">
    <property type="entry name" value="PAS"/>
    <property type="match status" value="2"/>
</dbReference>
<dbReference type="InterPro" id="IPR035965">
    <property type="entry name" value="PAS-like_dom_sf"/>
</dbReference>
<dbReference type="Pfam" id="PF08448">
    <property type="entry name" value="PAS_4"/>
    <property type="match status" value="1"/>
</dbReference>
<dbReference type="Gene3D" id="3.30.450.20">
    <property type="entry name" value="PAS domain"/>
    <property type="match status" value="2"/>
</dbReference>
<keyword evidence="4" id="KW-1185">Reference proteome</keyword>
<evidence type="ECO:0000313" key="4">
    <source>
        <dbReference type="Proteomes" id="UP000564378"/>
    </source>
</evidence>
<dbReference type="CDD" id="cd00130">
    <property type="entry name" value="PAS"/>
    <property type="match status" value="1"/>
</dbReference>
<comment type="similarity">
    <text evidence="1">Belongs to the phD/YefM antitoxin family.</text>
</comment>
<comment type="caution">
    <text evidence="3">The sequence shown here is derived from an EMBL/GenBank/DDBJ whole genome shotgun (WGS) entry which is preliminary data.</text>
</comment>
<organism evidence="3 4">
    <name type="scientific">Parasphingopyxis marina</name>
    <dbReference type="NCBI Taxonomy" id="2761622"/>
    <lineage>
        <taxon>Bacteria</taxon>
        <taxon>Pseudomonadati</taxon>
        <taxon>Pseudomonadota</taxon>
        <taxon>Alphaproteobacteria</taxon>
        <taxon>Sphingomonadales</taxon>
        <taxon>Sphingomonadaceae</taxon>
        <taxon>Parasphingopyxis</taxon>
    </lineage>
</organism>
<reference evidence="3 4" key="1">
    <citation type="submission" date="2020-08" db="EMBL/GenBank/DDBJ databases">
        <title>Draft genome sequence of Parasphingopyxis sp. GrpM-11.</title>
        <authorList>
            <person name="Oh J."/>
            <person name="Roh D.-H."/>
        </authorList>
    </citation>
    <scope>NUCLEOTIDE SEQUENCE [LARGE SCALE GENOMIC DNA]</scope>
    <source>
        <strain evidence="3 4">GrpM-11</strain>
    </source>
</reference>
<dbReference type="InterPro" id="IPR000014">
    <property type="entry name" value="PAS"/>
</dbReference>
<accession>A0A842HVT2</accession>
<sequence>MNYLGSPNFPSEAAEDGDIAESGAEQVTATEMTRNFRHWQERARSCPIAITHHGSPRSYLVSATHYRQMGGSGGGGKQANAGALRFAIDQIGEHLVVVDDRWDVQLVNSAAEAHLGQSQAALIGRNFFTTFPELCNSYTADRMREAQEARTMIEFEAPSSVSPGRTMSFRLFPFGKGLAIRVRDISEQARYRRYFAERESTYAALAAHGGVALGRINMRGRFEDFIASTTELLGVREDGLFGMRFADIFPTERRVEANDAVEAALGGKPLAIDTEILKAGMGKVRVRLALAPTYSTMAIESATFVITPAA</sequence>
<feature type="domain" description="PAS" evidence="2">
    <location>
        <begin position="82"/>
        <end position="148"/>
    </location>
</feature>
<gene>
    <name evidence="3" type="ORF">H6P80_02765</name>
</gene>